<dbReference type="EC" id="2.1.1.67" evidence="4"/>
<evidence type="ECO:0000256" key="3">
    <source>
        <dbReference type="ARBA" id="ARBA00008145"/>
    </source>
</evidence>
<gene>
    <name evidence="9" type="ORF">A9Q84_15615</name>
</gene>
<comment type="subcellular location">
    <subcellularLocation>
        <location evidence="2">Cytoplasm</location>
    </subcellularLocation>
</comment>
<dbReference type="Gene3D" id="3.40.50.150">
    <property type="entry name" value="Vaccinia Virus protein VP39"/>
    <property type="match status" value="1"/>
</dbReference>
<dbReference type="Pfam" id="PF05724">
    <property type="entry name" value="TPMT"/>
    <property type="match status" value="1"/>
</dbReference>
<sequence length="224" mass="25908">MEASFWKNAWVDRNIGFHLTEYNSFLLEAIKVKEIATKGACLVPLCGKTLDMIYLRDQGFSVIGFELAKQGVLEFFEENKIEYTLTKDEFYEIFQSQGLTIYCGDFFNAKKADLPSFDLIYDRASNIALPSEMRTKYYAKIKELSSPKSEMILMTMMGEKTSDGSEDLIGPPFSISKEETIEAYQTECEFFEILEERKMKINSKRLKDAGIISRKFLGYYLKFK</sequence>
<organism evidence="9 10">
    <name type="scientific">Halobacteriovorax marinus</name>
    <dbReference type="NCBI Taxonomy" id="97084"/>
    <lineage>
        <taxon>Bacteria</taxon>
        <taxon>Pseudomonadati</taxon>
        <taxon>Bdellovibrionota</taxon>
        <taxon>Bacteriovoracia</taxon>
        <taxon>Bacteriovoracales</taxon>
        <taxon>Halobacteriovoraceae</taxon>
        <taxon>Halobacteriovorax</taxon>
    </lineage>
</organism>
<keyword evidence="5" id="KW-0963">Cytoplasm</keyword>
<protein>
    <recommendedName>
        <fullName evidence="4">thiopurine S-methyltransferase</fullName>
        <ecNumber evidence="4">2.1.1.67</ecNumber>
    </recommendedName>
</protein>
<dbReference type="PROSITE" id="PS51585">
    <property type="entry name" value="SAM_MT_TPMT"/>
    <property type="match status" value="1"/>
</dbReference>
<comment type="catalytic activity">
    <reaction evidence="1">
        <text>S-adenosyl-L-methionine + a thiopurine = S-adenosyl-L-homocysteine + a thiopurine S-methylether.</text>
        <dbReference type="EC" id="2.1.1.67"/>
    </reaction>
</comment>
<comment type="caution">
    <text evidence="9">The sequence shown here is derived from an EMBL/GenBank/DDBJ whole genome shotgun (WGS) entry which is preliminary data.</text>
</comment>
<keyword evidence="6" id="KW-0489">Methyltransferase</keyword>
<evidence type="ECO:0000256" key="2">
    <source>
        <dbReference type="ARBA" id="ARBA00004496"/>
    </source>
</evidence>
<evidence type="ECO:0000256" key="4">
    <source>
        <dbReference type="ARBA" id="ARBA00011905"/>
    </source>
</evidence>
<evidence type="ECO:0000313" key="9">
    <source>
        <dbReference type="EMBL" id="OUR95268.1"/>
    </source>
</evidence>
<dbReference type="GO" id="GO:0005737">
    <property type="term" value="C:cytoplasm"/>
    <property type="evidence" value="ECO:0007669"/>
    <property type="project" value="UniProtKB-SubCell"/>
</dbReference>
<evidence type="ECO:0000256" key="1">
    <source>
        <dbReference type="ARBA" id="ARBA00000903"/>
    </source>
</evidence>
<dbReference type="InterPro" id="IPR008854">
    <property type="entry name" value="TPMT"/>
</dbReference>
<evidence type="ECO:0000256" key="7">
    <source>
        <dbReference type="ARBA" id="ARBA00022679"/>
    </source>
</evidence>
<evidence type="ECO:0000256" key="6">
    <source>
        <dbReference type="ARBA" id="ARBA00022603"/>
    </source>
</evidence>
<dbReference type="Proteomes" id="UP000196531">
    <property type="component" value="Unassembled WGS sequence"/>
</dbReference>
<dbReference type="PANTHER" id="PTHR10259">
    <property type="entry name" value="THIOPURINE S-METHYLTRANSFERASE"/>
    <property type="match status" value="1"/>
</dbReference>
<name>A0A1Y5F3W5_9BACT</name>
<comment type="similarity">
    <text evidence="3">Belongs to the class I-like SAM-binding methyltransferase superfamily. TPMT family.</text>
</comment>
<keyword evidence="8" id="KW-0949">S-adenosyl-L-methionine</keyword>
<accession>A0A1Y5F3W5</accession>
<dbReference type="GO" id="GO:0008119">
    <property type="term" value="F:thiopurine S-methyltransferase activity"/>
    <property type="evidence" value="ECO:0007669"/>
    <property type="project" value="UniProtKB-EC"/>
</dbReference>
<dbReference type="InterPro" id="IPR029063">
    <property type="entry name" value="SAM-dependent_MTases_sf"/>
</dbReference>
<evidence type="ECO:0000256" key="8">
    <source>
        <dbReference type="ARBA" id="ARBA00022691"/>
    </source>
</evidence>
<dbReference type="AlphaFoldDB" id="A0A1Y5F3W5"/>
<dbReference type="GO" id="GO:0032259">
    <property type="term" value="P:methylation"/>
    <property type="evidence" value="ECO:0007669"/>
    <property type="project" value="UniProtKB-KW"/>
</dbReference>
<dbReference type="EMBL" id="MAAO01000008">
    <property type="protein sequence ID" value="OUR95268.1"/>
    <property type="molecule type" value="Genomic_DNA"/>
</dbReference>
<proteinExistence type="inferred from homology"/>
<evidence type="ECO:0000313" key="10">
    <source>
        <dbReference type="Proteomes" id="UP000196531"/>
    </source>
</evidence>
<dbReference type="SUPFAM" id="SSF53335">
    <property type="entry name" value="S-adenosyl-L-methionine-dependent methyltransferases"/>
    <property type="match status" value="1"/>
</dbReference>
<dbReference type="PIRSF" id="PIRSF023956">
    <property type="entry name" value="Thiopurine_S-methyltransferase"/>
    <property type="match status" value="1"/>
</dbReference>
<keyword evidence="7" id="KW-0808">Transferase</keyword>
<dbReference type="InterPro" id="IPR025835">
    <property type="entry name" value="Thiopurine_S-MeTrfase"/>
</dbReference>
<reference evidence="10" key="1">
    <citation type="journal article" date="2017" name="Proc. Natl. Acad. Sci. U.S.A.">
        <title>Simulation of Deepwater Horizon oil plume reveals substrate specialization within a complex community of hydrocarbon-degraders.</title>
        <authorList>
            <person name="Hu P."/>
            <person name="Dubinsky E.A."/>
            <person name="Probst A.J."/>
            <person name="Wang J."/>
            <person name="Sieber C.M.K."/>
            <person name="Tom L.M."/>
            <person name="Gardinali P."/>
            <person name="Banfield J.F."/>
            <person name="Atlas R.M."/>
            <person name="Andersen G.L."/>
        </authorList>
    </citation>
    <scope>NUCLEOTIDE SEQUENCE [LARGE SCALE GENOMIC DNA]</scope>
</reference>
<evidence type="ECO:0000256" key="5">
    <source>
        <dbReference type="ARBA" id="ARBA00022490"/>
    </source>
</evidence>
<dbReference type="PANTHER" id="PTHR10259:SF11">
    <property type="entry name" value="THIOPURINE S-METHYLTRANSFERASE"/>
    <property type="match status" value="1"/>
</dbReference>